<reference evidence="1" key="1">
    <citation type="submission" date="2019-08" db="EMBL/GenBank/DDBJ databases">
        <authorList>
            <person name="Kucharzyk K."/>
            <person name="Murdoch R.W."/>
            <person name="Higgins S."/>
            <person name="Loffler F."/>
        </authorList>
    </citation>
    <scope>NUCLEOTIDE SEQUENCE</scope>
</reference>
<dbReference type="AlphaFoldDB" id="A0A644TEN7"/>
<accession>A0A644TEN7</accession>
<dbReference type="EMBL" id="VSSQ01000025">
    <property type="protein sequence ID" value="MPL64692.1"/>
    <property type="molecule type" value="Genomic_DNA"/>
</dbReference>
<proteinExistence type="predicted"/>
<gene>
    <name evidence="1" type="ORF">SDC9_10349</name>
</gene>
<evidence type="ECO:0000313" key="1">
    <source>
        <dbReference type="EMBL" id="MPL64692.1"/>
    </source>
</evidence>
<name>A0A644TEN7_9ZZZZ</name>
<sequence>MGTIIKSRVAPKKKALSKKMEEFRHRFQPDRYLLSRFLLISPHVAWPNMGVFAQEIDENE</sequence>
<protein>
    <submittedName>
        <fullName evidence="1">Uncharacterized protein</fullName>
    </submittedName>
</protein>
<organism evidence="1">
    <name type="scientific">bioreactor metagenome</name>
    <dbReference type="NCBI Taxonomy" id="1076179"/>
    <lineage>
        <taxon>unclassified sequences</taxon>
        <taxon>metagenomes</taxon>
        <taxon>ecological metagenomes</taxon>
    </lineage>
</organism>
<comment type="caution">
    <text evidence="1">The sequence shown here is derived from an EMBL/GenBank/DDBJ whole genome shotgun (WGS) entry which is preliminary data.</text>
</comment>